<sequence>MSRDPAELRRLHFINTLFAHVTGHDLYLAQQICEAITFSLAELQAQTEAHPEFAAKFDTAFNAAAAALLAKHFADVPQYGFYHWDASLTLASATPLFSRAEILIGLKHLAPYREAMLLVTNLRPALVPPTHRATPRRKRDYAEALAFIQDLAAARTARSANLQLLFL</sequence>
<dbReference type="eggNOG" id="ENOG502ZSRI">
    <property type="taxonomic scope" value="Bacteria"/>
</dbReference>
<dbReference type="KEGG" id="ote:Oter_0178"/>
<dbReference type="RefSeq" id="WP_012373007.1">
    <property type="nucleotide sequence ID" value="NC_010571.1"/>
</dbReference>
<dbReference type="STRING" id="452637.Oter_0178"/>
<gene>
    <name evidence="1" type="ordered locus">Oter_0178</name>
</gene>
<proteinExistence type="predicted"/>
<dbReference type="EMBL" id="CP001032">
    <property type="protein sequence ID" value="ACB73469.1"/>
    <property type="molecule type" value="Genomic_DNA"/>
</dbReference>
<protein>
    <submittedName>
        <fullName evidence="1">Uncharacterized protein</fullName>
    </submittedName>
</protein>
<name>B1ZNA0_OPITP</name>
<keyword evidence="2" id="KW-1185">Reference proteome</keyword>
<accession>B1ZNA0</accession>
<dbReference type="OrthoDB" id="193278at2"/>
<reference evidence="1 2" key="1">
    <citation type="journal article" date="2011" name="J. Bacteriol.">
        <title>Genome sequence of the verrucomicrobium Opitutus terrae PB90-1, an abundant inhabitant of rice paddy soil ecosystems.</title>
        <authorList>
            <person name="van Passel M.W."/>
            <person name="Kant R."/>
            <person name="Palva A."/>
            <person name="Copeland A."/>
            <person name="Lucas S."/>
            <person name="Lapidus A."/>
            <person name="Glavina del Rio T."/>
            <person name="Pitluck S."/>
            <person name="Goltsman E."/>
            <person name="Clum A."/>
            <person name="Sun H."/>
            <person name="Schmutz J."/>
            <person name="Larimer F.W."/>
            <person name="Land M.L."/>
            <person name="Hauser L."/>
            <person name="Kyrpides N."/>
            <person name="Mikhailova N."/>
            <person name="Richardson P.P."/>
            <person name="Janssen P.H."/>
            <person name="de Vos W.M."/>
            <person name="Smidt H."/>
        </authorList>
    </citation>
    <scope>NUCLEOTIDE SEQUENCE [LARGE SCALE GENOMIC DNA]</scope>
    <source>
        <strain evidence="2">DSM 11246 / JCM 15787 / PB90-1</strain>
    </source>
</reference>
<evidence type="ECO:0000313" key="2">
    <source>
        <dbReference type="Proteomes" id="UP000007013"/>
    </source>
</evidence>
<organism evidence="1 2">
    <name type="scientific">Opitutus terrae (strain DSM 11246 / JCM 15787 / PB90-1)</name>
    <dbReference type="NCBI Taxonomy" id="452637"/>
    <lineage>
        <taxon>Bacteria</taxon>
        <taxon>Pseudomonadati</taxon>
        <taxon>Verrucomicrobiota</taxon>
        <taxon>Opitutia</taxon>
        <taxon>Opitutales</taxon>
        <taxon>Opitutaceae</taxon>
        <taxon>Opitutus</taxon>
    </lineage>
</organism>
<dbReference type="Proteomes" id="UP000007013">
    <property type="component" value="Chromosome"/>
</dbReference>
<dbReference type="HOGENOM" id="CLU_1576917_0_0_0"/>
<dbReference type="AlphaFoldDB" id="B1ZNA0"/>
<evidence type="ECO:0000313" key="1">
    <source>
        <dbReference type="EMBL" id="ACB73469.1"/>
    </source>
</evidence>